<keyword evidence="2" id="KW-1185">Reference proteome</keyword>
<evidence type="ECO:0000313" key="1">
    <source>
        <dbReference type="EMBL" id="KAF2301498.1"/>
    </source>
</evidence>
<evidence type="ECO:0000313" key="2">
    <source>
        <dbReference type="Proteomes" id="UP000467840"/>
    </source>
</evidence>
<dbReference type="InterPro" id="IPR036919">
    <property type="entry name" value="Ribo_uL30_ferredoxin-like_sf"/>
</dbReference>
<dbReference type="PANTHER" id="PTHR11524:SF36">
    <property type="entry name" value="LARGE RIBOSOMAL SUBUNIT PROTEIN UL30Z"/>
    <property type="match status" value="1"/>
</dbReference>
<protein>
    <submittedName>
        <fullName evidence="1">Uncharacterized protein</fullName>
    </submittedName>
</protein>
<gene>
    <name evidence="1" type="ORF">GH714_025150</name>
</gene>
<sequence>MLNKQRVPLIDNSIIEQALGKYGISCLADIEHTSVGPHFKKITNFGGPFELSKTKGGLQGKKASYKDGGDTIKINDLIDKMNRHGENTSQNGCYST</sequence>
<dbReference type="Proteomes" id="UP000467840">
    <property type="component" value="Chromosome 4"/>
</dbReference>
<dbReference type="AlphaFoldDB" id="A0A6A6LML6"/>
<dbReference type="PANTHER" id="PTHR11524">
    <property type="entry name" value="60S RIBOSOMAL PROTEIN L7"/>
    <property type="match status" value="1"/>
</dbReference>
<dbReference type="SUPFAM" id="SSF55129">
    <property type="entry name" value="Ribosomal protein L30p/L7e"/>
    <property type="match status" value="1"/>
</dbReference>
<accession>A0A6A6LML6</accession>
<dbReference type="InterPro" id="IPR039699">
    <property type="entry name" value="Ribosomal_uL30"/>
</dbReference>
<name>A0A6A6LML6_HEVBR</name>
<organism evidence="1 2">
    <name type="scientific">Hevea brasiliensis</name>
    <name type="common">Para rubber tree</name>
    <name type="synonym">Siphonia brasiliensis</name>
    <dbReference type="NCBI Taxonomy" id="3981"/>
    <lineage>
        <taxon>Eukaryota</taxon>
        <taxon>Viridiplantae</taxon>
        <taxon>Streptophyta</taxon>
        <taxon>Embryophyta</taxon>
        <taxon>Tracheophyta</taxon>
        <taxon>Spermatophyta</taxon>
        <taxon>Magnoliopsida</taxon>
        <taxon>eudicotyledons</taxon>
        <taxon>Gunneridae</taxon>
        <taxon>Pentapetalae</taxon>
        <taxon>rosids</taxon>
        <taxon>fabids</taxon>
        <taxon>Malpighiales</taxon>
        <taxon>Euphorbiaceae</taxon>
        <taxon>Crotonoideae</taxon>
        <taxon>Micrandreae</taxon>
        <taxon>Hevea</taxon>
    </lineage>
</organism>
<dbReference type="GO" id="GO:0022625">
    <property type="term" value="C:cytosolic large ribosomal subunit"/>
    <property type="evidence" value="ECO:0007669"/>
    <property type="project" value="TreeGrafter"/>
</dbReference>
<dbReference type="GO" id="GO:0003723">
    <property type="term" value="F:RNA binding"/>
    <property type="evidence" value="ECO:0007669"/>
    <property type="project" value="TreeGrafter"/>
</dbReference>
<comment type="caution">
    <text evidence="1">The sequence shown here is derived from an EMBL/GenBank/DDBJ whole genome shotgun (WGS) entry which is preliminary data.</text>
</comment>
<dbReference type="EMBL" id="JAAGAX010000010">
    <property type="protein sequence ID" value="KAF2301498.1"/>
    <property type="molecule type" value="Genomic_DNA"/>
</dbReference>
<dbReference type="GO" id="GO:0000463">
    <property type="term" value="P:maturation of LSU-rRNA from tricistronic rRNA transcript (SSU-rRNA, 5.8S rRNA, LSU-rRNA)"/>
    <property type="evidence" value="ECO:0007669"/>
    <property type="project" value="TreeGrafter"/>
</dbReference>
<proteinExistence type="predicted"/>
<reference evidence="1 2" key="1">
    <citation type="journal article" date="2020" name="Mol. Plant">
        <title>The Chromosome-Based Rubber Tree Genome Provides New Insights into Spurge Genome Evolution and Rubber Biosynthesis.</title>
        <authorList>
            <person name="Liu J."/>
            <person name="Shi C."/>
            <person name="Shi C.C."/>
            <person name="Li W."/>
            <person name="Zhang Q.J."/>
            <person name="Zhang Y."/>
            <person name="Li K."/>
            <person name="Lu H.F."/>
            <person name="Shi C."/>
            <person name="Zhu S.T."/>
            <person name="Xiao Z.Y."/>
            <person name="Nan H."/>
            <person name="Yue Y."/>
            <person name="Zhu X.G."/>
            <person name="Wu Y."/>
            <person name="Hong X.N."/>
            <person name="Fan G.Y."/>
            <person name="Tong Y."/>
            <person name="Zhang D."/>
            <person name="Mao C.L."/>
            <person name="Liu Y.L."/>
            <person name="Hao S.J."/>
            <person name="Liu W.Q."/>
            <person name="Lv M.Q."/>
            <person name="Zhang H.B."/>
            <person name="Liu Y."/>
            <person name="Hu-Tang G.R."/>
            <person name="Wang J.P."/>
            <person name="Wang J.H."/>
            <person name="Sun Y.H."/>
            <person name="Ni S.B."/>
            <person name="Chen W.B."/>
            <person name="Zhang X.C."/>
            <person name="Jiao Y.N."/>
            <person name="Eichler E.E."/>
            <person name="Li G.H."/>
            <person name="Liu X."/>
            <person name="Gao L.Z."/>
        </authorList>
    </citation>
    <scope>NUCLEOTIDE SEQUENCE [LARGE SCALE GENOMIC DNA]</scope>
    <source>
        <strain evidence="2">cv. GT1</strain>
        <tissue evidence="1">Leaf</tissue>
    </source>
</reference>
<dbReference type="GO" id="GO:0003735">
    <property type="term" value="F:structural constituent of ribosome"/>
    <property type="evidence" value="ECO:0007669"/>
    <property type="project" value="TreeGrafter"/>
</dbReference>